<dbReference type="CDD" id="cd20625">
    <property type="entry name" value="CYP164-like"/>
    <property type="match status" value="1"/>
</dbReference>
<dbReference type="GO" id="GO:0005506">
    <property type="term" value="F:iron ion binding"/>
    <property type="evidence" value="ECO:0007669"/>
    <property type="project" value="InterPro"/>
</dbReference>
<keyword evidence="3 8" id="KW-0349">Heme</keyword>
<evidence type="ECO:0000256" key="6">
    <source>
        <dbReference type="ARBA" id="ARBA00023004"/>
    </source>
</evidence>
<dbReference type="PRINTS" id="PR00359">
    <property type="entry name" value="BP450"/>
</dbReference>
<dbReference type="GO" id="GO:0020037">
    <property type="term" value="F:heme binding"/>
    <property type="evidence" value="ECO:0007669"/>
    <property type="project" value="InterPro"/>
</dbReference>
<dbReference type="InterPro" id="IPR017972">
    <property type="entry name" value="Cyt_P450_CS"/>
</dbReference>
<keyword evidence="10" id="KW-1185">Reference proteome</keyword>
<dbReference type="PANTHER" id="PTHR46696:SF1">
    <property type="entry name" value="CYTOCHROME P450 YJIB-RELATED"/>
    <property type="match status" value="1"/>
</dbReference>
<dbReference type="GO" id="GO:0004497">
    <property type="term" value="F:monooxygenase activity"/>
    <property type="evidence" value="ECO:0007669"/>
    <property type="project" value="UniProtKB-KW"/>
</dbReference>
<name>A0A2P1PQN1_9GAMM</name>
<keyword evidence="7 8" id="KW-0503">Monooxygenase</keyword>
<evidence type="ECO:0000256" key="8">
    <source>
        <dbReference type="RuleBase" id="RU000461"/>
    </source>
</evidence>
<evidence type="ECO:0000313" key="9">
    <source>
        <dbReference type="EMBL" id="AVP97150.1"/>
    </source>
</evidence>
<dbReference type="Gene3D" id="1.10.630.10">
    <property type="entry name" value="Cytochrome P450"/>
    <property type="match status" value="1"/>
</dbReference>
<keyword evidence="4 8" id="KW-0479">Metal-binding</keyword>
<dbReference type="RefSeq" id="WP_106891074.1">
    <property type="nucleotide sequence ID" value="NZ_CP027860.1"/>
</dbReference>
<dbReference type="InterPro" id="IPR002397">
    <property type="entry name" value="Cyt_P450_B"/>
</dbReference>
<dbReference type="Proteomes" id="UP000241074">
    <property type="component" value="Chromosome"/>
</dbReference>
<organism evidence="9 10">
    <name type="scientific">Ahniella affigens</name>
    <dbReference type="NCBI Taxonomy" id="2021234"/>
    <lineage>
        <taxon>Bacteria</taxon>
        <taxon>Pseudomonadati</taxon>
        <taxon>Pseudomonadota</taxon>
        <taxon>Gammaproteobacteria</taxon>
        <taxon>Lysobacterales</taxon>
        <taxon>Rhodanobacteraceae</taxon>
        <taxon>Ahniella</taxon>
    </lineage>
</organism>
<proteinExistence type="inferred from homology"/>
<evidence type="ECO:0000313" key="10">
    <source>
        <dbReference type="Proteomes" id="UP000241074"/>
    </source>
</evidence>
<reference evidence="9 10" key="1">
    <citation type="submission" date="2018-03" db="EMBL/GenBank/DDBJ databases">
        <title>Ahniella affigens gen. nov., sp. nov., a gammaproteobacterium isolated from sandy soil near a stream.</title>
        <authorList>
            <person name="Ko Y."/>
            <person name="Kim J.-H."/>
        </authorList>
    </citation>
    <scope>NUCLEOTIDE SEQUENCE [LARGE SCALE GENOMIC DNA]</scope>
    <source>
        <strain evidence="9 10">D13</strain>
    </source>
</reference>
<dbReference type="PANTHER" id="PTHR46696">
    <property type="entry name" value="P450, PUTATIVE (EUROFUNG)-RELATED"/>
    <property type="match status" value="1"/>
</dbReference>
<gene>
    <name evidence="9" type="ORF">C7S18_08065</name>
</gene>
<dbReference type="Pfam" id="PF00067">
    <property type="entry name" value="p450"/>
    <property type="match status" value="1"/>
</dbReference>
<keyword evidence="6 8" id="KW-0408">Iron</keyword>
<dbReference type="EMBL" id="CP027860">
    <property type="protein sequence ID" value="AVP97150.1"/>
    <property type="molecule type" value="Genomic_DNA"/>
</dbReference>
<dbReference type="PROSITE" id="PS00086">
    <property type="entry name" value="CYTOCHROME_P450"/>
    <property type="match status" value="1"/>
</dbReference>
<dbReference type="AlphaFoldDB" id="A0A2P1PQN1"/>
<dbReference type="InterPro" id="IPR036396">
    <property type="entry name" value="Cyt_P450_sf"/>
</dbReference>
<dbReference type="KEGG" id="xba:C7S18_08065"/>
<dbReference type="FunFam" id="1.10.630.10:FF:000018">
    <property type="entry name" value="Cytochrome P450 monooxygenase"/>
    <property type="match status" value="1"/>
</dbReference>
<evidence type="ECO:0000256" key="5">
    <source>
        <dbReference type="ARBA" id="ARBA00023002"/>
    </source>
</evidence>
<comment type="similarity">
    <text evidence="2 8">Belongs to the cytochrome P450 family.</text>
</comment>
<reference evidence="9 10" key="2">
    <citation type="submission" date="2018-03" db="EMBL/GenBank/DDBJ databases">
        <authorList>
            <person name="Keele B.F."/>
        </authorList>
    </citation>
    <scope>NUCLEOTIDE SEQUENCE [LARGE SCALE GENOMIC DNA]</scope>
    <source>
        <strain evidence="9 10">D13</strain>
    </source>
</reference>
<dbReference type="SUPFAM" id="SSF48264">
    <property type="entry name" value="Cytochrome P450"/>
    <property type="match status" value="1"/>
</dbReference>
<sequence>MQTASARTTESMVFDPLSKRFKDNPYPVLRLLREHDPIHRSGYGLLIATRYDDVLQIIKDKRFKRDFDAGTISMYGEAGLQDYSTQVIRHWIVNHNPPEHTRLRKHMVRAISSARMLRMEQPIRRFCDVLIDRVAQSQQIDLVADYTFPLTALVICEMLGIPEGERSMFVENSIVPDPGLLDIVPVNPATMASATKKIRVIIQYFEELCERKRKAPTDDFTSDLVRFQADDPELTLDCITAHMFFMFFAGHQSTQNLISNALYALYSHPDQLQVLRANPALIDNAVEELIRFDTSVQTAHVHYAMEDVLVGETMIRQGELVLPLFGAANRDPVRYQNPEILDLQRPAPTHLTFGGGAHYCIGARLATMELKGAIEALERRLPTLRLRRTPPNWLSTYTLRGLKTLPAEW</sequence>
<comment type="cofactor">
    <cofactor evidence="1">
        <name>heme</name>
        <dbReference type="ChEBI" id="CHEBI:30413"/>
    </cofactor>
</comment>
<dbReference type="InterPro" id="IPR001128">
    <property type="entry name" value="Cyt_P450"/>
</dbReference>
<evidence type="ECO:0000256" key="4">
    <source>
        <dbReference type="ARBA" id="ARBA00022723"/>
    </source>
</evidence>
<dbReference type="OrthoDB" id="9801155at2"/>
<protein>
    <submittedName>
        <fullName evidence="9">Cytochrome P450</fullName>
    </submittedName>
</protein>
<evidence type="ECO:0000256" key="2">
    <source>
        <dbReference type="ARBA" id="ARBA00010617"/>
    </source>
</evidence>
<accession>A0A2P1PQN1</accession>
<dbReference type="GO" id="GO:0016705">
    <property type="term" value="F:oxidoreductase activity, acting on paired donors, with incorporation or reduction of molecular oxygen"/>
    <property type="evidence" value="ECO:0007669"/>
    <property type="project" value="InterPro"/>
</dbReference>
<evidence type="ECO:0000256" key="7">
    <source>
        <dbReference type="ARBA" id="ARBA00023033"/>
    </source>
</evidence>
<evidence type="ECO:0000256" key="1">
    <source>
        <dbReference type="ARBA" id="ARBA00001971"/>
    </source>
</evidence>
<keyword evidence="5 8" id="KW-0560">Oxidoreductase</keyword>
<evidence type="ECO:0000256" key="3">
    <source>
        <dbReference type="ARBA" id="ARBA00022617"/>
    </source>
</evidence>